<evidence type="ECO:0000256" key="1">
    <source>
        <dbReference type="SAM" id="Phobius"/>
    </source>
</evidence>
<dbReference type="RefSeq" id="WP_274187506.1">
    <property type="nucleotide sequence ID" value="NZ_BAABHN010000045.1"/>
</dbReference>
<feature type="transmembrane region" description="Helical" evidence="1">
    <location>
        <begin position="25"/>
        <end position="46"/>
    </location>
</feature>
<organism evidence="2 3">
    <name type="scientific">Actinomycetospora chibensis</name>
    <dbReference type="NCBI Taxonomy" id="663606"/>
    <lineage>
        <taxon>Bacteria</taxon>
        <taxon>Bacillati</taxon>
        <taxon>Actinomycetota</taxon>
        <taxon>Actinomycetes</taxon>
        <taxon>Pseudonocardiales</taxon>
        <taxon>Pseudonocardiaceae</taxon>
        <taxon>Actinomycetospora</taxon>
    </lineage>
</organism>
<comment type="caution">
    <text evidence="2">The sequence shown here is derived from an EMBL/GenBank/DDBJ whole genome shotgun (WGS) entry which is preliminary data.</text>
</comment>
<dbReference type="EMBL" id="JBHSIM010000045">
    <property type="protein sequence ID" value="MFC4834967.1"/>
    <property type="molecule type" value="Genomic_DNA"/>
</dbReference>
<keyword evidence="1" id="KW-0812">Transmembrane</keyword>
<gene>
    <name evidence="2" type="ORF">ACFPEL_21335</name>
</gene>
<sequence length="75" mass="7743">MPDEAQEPDTTQDQVDRGGVLVPRWVKVFALVVLAVALLLLAHTVVRTGSHGPSLHGASLDDIQTATVDAGSAGA</sequence>
<name>A0ABV9RNL1_9PSEU</name>
<protein>
    <submittedName>
        <fullName evidence="2">Uncharacterized protein</fullName>
    </submittedName>
</protein>
<accession>A0ABV9RNL1</accession>
<dbReference type="Proteomes" id="UP001595909">
    <property type="component" value="Unassembled WGS sequence"/>
</dbReference>
<keyword evidence="1" id="KW-0472">Membrane</keyword>
<keyword evidence="1" id="KW-1133">Transmembrane helix</keyword>
<proteinExistence type="predicted"/>
<evidence type="ECO:0000313" key="2">
    <source>
        <dbReference type="EMBL" id="MFC4834967.1"/>
    </source>
</evidence>
<evidence type="ECO:0000313" key="3">
    <source>
        <dbReference type="Proteomes" id="UP001595909"/>
    </source>
</evidence>
<keyword evidence="3" id="KW-1185">Reference proteome</keyword>
<reference evidence="3" key="1">
    <citation type="journal article" date="2019" name="Int. J. Syst. Evol. Microbiol.">
        <title>The Global Catalogue of Microorganisms (GCM) 10K type strain sequencing project: providing services to taxonomists for standard genome sequencing and annotation.</title>
        <authorList>
            <consortium name="The Broad Institute Genomics Platform"/>
            <consortium name="The Broad Institute Genome Sequencing Center for Infectious Disease"/>
            <person name="Wu L."/>
            <person name="Ma J."/>
        </authorList>
    </citation>
    <scope>NUCLEOTIDE SEQUENCE [LARGE SCALE GENOMIC DNA]</scope>
    <source>
        <strain evidence="3">CCUG 50347</strain>
    </source>
</reference>